<evidence type="ECO:0000256" key="1">
    <source>
        <dbReference type="SAM" id="Phobius"/>
    </source>
</evidence>
<evidence type="ECO:0000313" key="2">
    <source>
        <dbReference type="EMBL" id="RZS44325.1"/>
    </source>
</evidence>
<protein>
    <submittedName>
        <fullName evidence="2">Uncharacterized protein</fullName>
    </submittedName>
</protein>
<organism evidence="2 3">
    <name type="scientific">Herbihabitans rhizosphaerae</name>
    <dbReference type="NCBI Taxonomy" id="1872711"/>
    <lineage>
        <taxon>Bacteria</taxon>
        <taxon>Bacillati</taxon>
        <taxon>Actinomycetota</taxon>
        <taxon>Actinomycetes</taxon>
        <taxon>Pseudonocardiales</taxon>
        <taxon>Pseudonocardiaceae</taxon>
        <taxon>Herbihabitans</taxon>
    </lineage>
</organism>
<keyword evidence="1" id="KW-0812">Transmembrane</keyword>
<reference evidence="2 3" key="1">
    <citation type="submission" date="2019-02" db="EMBL/GenBank/DDBJ databases">
        <title>Genomic Encyclopedia of Type Strains, Phase IV (KMG-IV): sequencing the most valuable type-strain genomes for metagenomic binning, comparative biology and taxonomic classification.</title>
        <authorList>
            <person name="Goeker M."/>
        </authorList>
    </citation>
    <scope>NUCLEOTIDE SEQUENCE [LARGE SCALE GENOMIC DNA]</scope>
    <source>
        <strain evidence="2 3">DSM 101727</strain>
    </source>
</reference>
<dbReference type="EMBL" id="SGWQ01000001">
    <property type="protein sequence ID" value="RZS44325.1"/>
    <property type="molecule type" value="Genomic_DNA"/>
</dbReference>
<gene>
    <name evidence="2" type="ORF">EV193_101200</name>
</gene>
<evidence type="ECO:0000313" key="3">
    <source>
        <dbReference type="Proteomes" id="UP000294257"/>
    </source>
</evidence>
<sequence>MTEGYARLYGPLAVVTVLAYFLPITDRREIDSVAEMTVNDDPIAAVATFVLVALVGCLVAATLRPATTIWLPAWIAITSGMCGVMLLQNKNALPGKVNSIGAGIIVLALGTTVLAVAHAVHLIVIRERR</sequence>
<name>A0A4Q7L4V2_9PSEU</name>
<feature type="transmembrane region" description="Helical" evidence="1">
    <location>
        <begin position="99"/>
        <end position="124"/>
    </location>
</feature>
<dbReference type="Proteomes" id="UP000294257">
    <property type="component" value="Unassembled WGS sequence"/>
</dbReference>
<feature type="transmembrane region" description="Helical" evidence="1">
    <location>
        <begin position="43"/>
        <end position="63"/>
    </location>
</feature>
<dbReference type="RefSeq" id="WP_130342022.1">
    <property type="nucleotide sequence ID" value="NZ_SGWQ01000001.1"/>
</dbReference>
<comment type="caution">
    <text evidence="2">The sequence shown here is derived from an EMBL/GenBank/DDBJ whole genome shotgun (WGS) entry which is preliminary data.</text>
</comment>
<accession>A0A4Q7L4V2</accession>
<keyword evidence="3" id="KW-1185">Reference proteome</keyword>
<feature type="transmembrane region" description="Helical" evidence="1">
    <location>
        <begin position="69"/>
        <end position="87"/>
    </location>
</feature>
<proteinExistence type="predicted"/>
<dbReference type="AlphaFoldDB" id="A0A4Q7L4V2"/>
<keyword evidence="1" id="KW-1133">Transmembrane helix</keyword>
<keyword evidence="1" id="KW-0472">Membrane</keyword>
<feature type="transmembrane region" description="Helical" evidence="1">
    <location>
        <begin position="6"/>
        <end position="22"/>
    </location>
</feature>